<dbReference type="AlphaFoldDB" id="A0A9P7DQC9"/>
<dbReference type="GeneID" id="64625997"/>
<dbReference type="RefSeq" id="XP_041185910.1">
    <property type="nucleotide sequence ID" value="XM_041331980.1"/>
</dbReference>
<protein>
    <submittedName>
        <fullName evidence="1">Uncharacterized protein</fullName>
    </submittedName>
</protein>
<feature type="non-terminal residue" evidence="1">
    <location>
        <position position="1"/>
    </location>
</feature>
<name>A0A9P7DQC9_9AGAM</name>
<keyword evidence="2" id="KW-1185">Reference proteome</keyword>
<sequence>FITDLLFGSTHLQFSEAQKKAVLSWAHEMGAQNVPTLYALRKAQDHICSCIGNPTCKVTASSGNIFYINSISSAIAKDYSNPLTCFCMHDYPEDGRGNMSQMHHGLKMLHELPKELLVPSIRVNNNIYFRNELLQLTTGFFIPTHFFQGKISSRNAEQPSLQVLALGHPVVWTEAGFAVDPECIILEVSLFQQTYIDLQTDVHLCGFTCE</sequence>
<evidence type="ECO:0000313" key="1">
    <source>
        <dbReference type="EMBL" id="KAG1800598.1"/>
    </source>
</evidence>
<reference evidence="1" key="1">
    <citation type="journal article" date="2020" name="New Phytol.">
        <title>Comparative genomics reveals dynamic genome evolution in host specialist ectomycorrhizal fungi.</title>
        <authorList>
            <person name="Lofgren L.A."/>
            <person name="Nguyen N.H."/>
            <person name="Vilgalys R."/>
            <person name="Ruytinx J."/>
            <person name="Liao H.L."/>
            <person name="Branco S."/>
            <person name="Kuo A."/>
            <person name="LaButti K."/>
            <person name="Lipzen A."/>
            <person name="Andreopoulos W."/>
            <person name="Pangilinan J."/>
            <person name="Riley R."/>
            <person name="Hundley H."/>
            <person name="Na H."/>
            <person name="Barry K."/>
            <person name="Grigoriev I.V."/>
            <person name="Stajich J.E."/>
            <person name="Kennedy P.G."/>
        </authorList>
    </citation>
    <scope>NUCLEOTIDE SEQUENCE</scope>
    <source>
        <strain evidence="1">MN1</strain>
    </source>
</reference>
<evidence type="ECO:0000313" key="2">
    <source>
        <dbReference type="Proteomes" id="UP000807769"/>
    </source>
</evidence>
<proteinExistence type="predicted"/>
<dbReference type="Proteomes" id="UP000807769">
    <property type="component" value="Unassembled WGS sequence"/>
</dbReference>
<gene>
    <name evidence="1" type="ORF">BJ212DRAFT_1287207</name>
</gene>
<dbReference type="EMBL" id="JABBWG010000111">
    <property type="protein sequence ID" value="KAG1800598.1"/>
    <property type="molecule type" value="Genomic_DNA"/>
</dbReference>
<comment type="caution">
    <text evidence="1">The sequence shown here is derived from an EMBL/GenBank/DDBJ whole genome shotgun (WGS) entry which is preliminary data.</text>
</comment>
<accession>A0A9P7DQC9</accession>
<dbReference type="OrthoDB" id="2641988at2759"/>
<organism evidence="1 2">
    <name type="scientific">Suillus subaureus</name>
    <dbReference type="NCBI Taxonomy" id="48587"/>
    <lineage>
        <taxon>Eukaryota</taxon>
        <taxon>Fungi</taxon>
        <taxon>Dikarya</taxon>
        <taxon>Basidiomycota</taxon>
        <taxon>Agaricomycotina</taxon>
        <taxon>Agaricomycetes</taxon>
        <taxon>Agaricomycetidae</taxon>
        <taxon>Boletales</taxon>
        <taxon>Suillineae</taxon>
        <taxon>Suillaceae</taxon>
        <taxon>Suillus</taxon>
    </lineage>
</organism>